<dbReference type="GeneID" id="90943683"/>
<name>A0AAX3ZJZ4_STRRO</name>
<comment type="similarity">
    <text evidence="5">Belongs to the protein kinase superfamily. Ser/Thr protein kinase family. GCN2 subfamily.</text>
</comment>
<dbReference type="RefSeq" id="WP_306692421.1">
    <property type="nucleotide sequence ID" value="NZ_CP121271.1"/>
</dbReference>
<evidence type="ECO:0000259" key="6">
    <source>
        <dbReference type="PROSITE" id="PS50011"/>
    </source>
</evidence>
<dbReference type="InterPro" id="IPR008271">
    <property type="entry name" value="Ser/Thr_kinase_AS"/>
</dbReference>
<dbReference type="CDD" id="cd14014">
    <property type="entry name" value="STKc_PknB_like"/>
    <property type="match status" value="1"/>
</dbReference>
<dbReference type="PROSITE" id="PS00108">
    <property type="entry name" value="PROTEIN_KINASE_ST"/>
    <property type="match status" value="1"/>
</dbReference>
<dbReference type="GO" id="GO:0005737">
    <property type="term" value="C:cytoplasm"/>
    <property type="evidence" value="ECO:0007669"/>
    <property type="project" value="TreeGrafter"/>
</dbReference>
<evidence type="ECO:0000256" key="3">
    <source>
        <dbReference type="ARBA" id="ARBA00022777"/>
    </source>
</evidence>
<keyword evidence="1 7" id="KW-0808">Transferase</keyword>
<protein>
    <submittedName>
        <fullName evidence="7">Serine/threonine-protein kinase</fullName>
        <ecNumber evidence="7">2.7.11.1</ecNumber>
    </submittedName>
</protein>
<sequence>MPKSEPFVIDGVVYERDSAPGAGGSAVVWKARRKPDGRLFAIKRIRKDGNANSARNKRFRREIEYGQTASHPNVVRIHARSEDAEFFFYVMDFYPMTLRDVINGETDADVLLDYVRQLCDALAYVHSDGIVHRDIKPENILVDPDARRLVLADFGIAHFKDSSLTERGDLLVNRNYLAPEQMVRGNARGVGKPADIFALGLVMTEMFTKQNARGRRHALVRDRYPFLADLDLIIEQMLLQDAAQRLRIDTVRGLLRTALRRIDSAIEEISDDLRPDGTSADDSSGEVERILGRAARDVLSAKHVFERVADGELDRFNLNYHCEIAYRVSAELFHTCAQAVIYASCKAQFDYEGAGRWDESDDARVLSAAKPGLQRELEAILSDFPLPRSSRWGGLPQRSAHLFRFCKDYHCEELLTSIRASVYGEGSGSLRANLINAPVFWITHWLRTKLDTDYLRFDRAAREDIGLERHLSVVWNETLPLDPDREAVGADLLTEPPDADDVAGALRALEAKWDVSVGELVDGGYSVMFRSRDTYRRFRDEALDLAEPGSVFEADVLDLLRPEAEFDDLVALTWNRNFDVAVTLGKILGTRAR</sequence>
<dbReference type="SUPFAM" id="SSF56112">
    <property type="entry name" value="Protein kinase-like (PK-like)"/>
    <property type="match status" value="1"/>
</dbReference>
<dbReference type="InterPro" id="IPR011009">
    <property type="entry name" value="Kinase-like_dom_sf"/>
</dbReference>
<evidence type="ECO:0000313" key="7">
    <source>
        <dbReference type="EMBL" id="WMC87090.1"/>
    </source>
</evidence>
<keyword evidence="2" id="KW-0547">Nucleotide-binding</keyword>
<gene>
    <name evidence="7" type="ORF">P7W03_16625</name>
</gene>
<evidence type="ECO:0000313" key="8">
    <source>
        <dbReference type="Proteomes" id="UP001231701"/>
    </source>
</evidence>
<dbReference type="Pfam" id="PF00069">
    <property type="entry name" value="Pkinase"/>
    <property type="match status" value="1"/>
</dbReference>
<evidence type="ECO:0000256" key="1">
    <source>
        <dbReference type="ARBA" id="ARBA00022679"/>
    </source>
</evidence>
<evidence type="ECO:0000256" key="4">
    <source>
        <dbReference type="ARBA" id="ARBA00022840"/>
    </source>
</evidence>
<dbReference type="PROSITE" id="PS50011">
    <property type="entry name" value="PROTEIN_KINASE_DOM"/>
    <property type="match status" value="1"/>
</dbReference>
<reference evidence="7" key="1">
    <citation type="submission" date="2023-03" db="EMBL/GenBank/DDBJ databases">
        <title>Borrelidin-producing and root-colonizing Streptomyces rochei is a potent biopesticide for soil-borne oomycete-caused plant diseases.</title>
        <authorList>
            <person name="Zhou D."/>
            <person name="Wang X."/>
            <person name="Navarro-Munoz J.C."/>
            <person name="Li W."/>
            <person name="Li J."/>
            <person name="Jiu M."/>
            <person name="Deng S."/>
            <person name="Ye Y."/>
            <person name="Daly P."/>
            <person name="Wei L."/>
        </authorList>
    </citation>
    <scope>NUCLEOTIDE SEQUENCE</scope>
    <source>
        <strain evidence="7">JK1</strain>
    </source>
</reference>
<accession>A0AAX3ZJZ4</accession>
<dbReference type="EC" id="2.7.11.1" evidence="7"/>
<keyword evidence="4" id="KW-0067">ATP-binding</keyword>
<feature type="domain" description="Protein kinase" evidence="6">
    <location>
        <begin position="14"/>
        <end position="291"/>
    </location>
</feature>
<dbReference type="Gene3D" id="1.10.510.10">
    <property type="entry name" value="Transferase(Phosphotransferase) domain 1"/>
    <property type="match status" value="1"/>
</dbReference>
<organism evidence="7 8">
    <name type="scientific">Streptomyces rochei</name>
    <name type="common">Streptomyces parvullus</name>
    <dbReference type="NCBI Taxonomy" id="1928"/>
    <lineage>
        <taxon>Bacteria</taxon>
        <taxon>Bacillati</taxon>
        <taxon>Actinomycetota</taxon>
        <taxon>Actinomycetes</taxon>
        <taxon>Kitasatosporales</taxon>
        <taxon>Streptomycetaceae</taxon>
        <taxon>Streptomyces</taxon>
        <taxon>Streptomyces rochei group</taxon>
    </lineage>
</organism>
<keyword evidence="3 7" id="KW-0418">Kinase</keyword>
<dbReference type="GO" id="GO:0005524">
    <property type="term" value="F:ATP binding"/>
    <property type="evidence" value="ECO:0007669"/>
    <property type="project" value="UniProtKB-KW"/>
</dbReference>
<dbReference type="SMART" id="SM00220">
    <property type="entry name" value="S_TKc"/>
    <property type="match status" value="1"/>
</dbReference>
<dbReference type="InterPro" id="IPR000719">
    <property type="entry name" value="Prot_kinase_dom"/>
</dbReference>
<dbReference type="Proteomes" id="UP001231701">
    <property type="component" value="Chromosome"/>
</dbReference>
<dbReference type="InterPro" id="IPR050339">
    <property type="entry name" value="CC_SR_Kinase"/>
</dbReference>
<dbReference type="AlphaFoldDB" id="A0AAX3ZJZ4"/>
<dbReference type="EMBL" id="CP121271">
    <property type="protein sequence ID" value="WMC87090.1"/>
    <property type="molecule type" value="Genomic_DNA"/>
</dbReference>
<dbReference type="GO" id="GO:0004674">
    <property type="term" value="F:protein serine/threonine kinase activity"/>
    <property type="evidence" value="ECO:0007669"/>
    <property type="project" value="UniProtKB-EC"/>
</dbReference>
<evidence type="ECO:0000256" key="5">
    <source>
        <dbReference type="ARBA" id="ARBA00037982"/>
    </source>
</evidence>
<proteinExistence type="inferred from homology"/>
<dbReference type="PANTHER" id="PTHR11042">
    <property type="entry name" value="EUKARYOTIC TRANSLATION INITIATION FACTOR 2-ALPHA KINASE EIF2-ALPHA KINASE -RELATED"/>
    <property type="match status" value="1"/>
</dbReference>
<evidence type="ECO:0000256" key="2">
    <source>
        <dbReference type="ARBA" id="ARBA00022741"/>
    </source>
</evidence>